<keyword evidence="4" id="KW-1185">Reference proteome</keyword>
<dbReference type="GO" id="GO:0046983">
    <property type="term" value="F:protein dimerization activity"/>
    <property type="evidence" value="ECO:0007669"/>
    <property type="project" value="InterPro"/>
</dbReference>
<keyword evidence="1" id="KW-1133">Transmembrane helix</keyword>
<evidence type="ECO:0000256" key="1">
    <source>
        <dbReference type="SAM" id="Phobius"/>
    </source>
</evidence>
<feature type="transmembrane region" description="Helical" evidence="1">
    <location>
        <begin position="12"/>
        <end position="30"/>
    </location>
</feature>
<dbReference type="EMBL" id="CAMAPE010000038">
    <property type="protein sequence ID" value="CAH9099890.1"/>
    <property type="molecule type" value="Genomic_DNA"/>
</dbReference>
<dbReference type="Pfam" id="PF05699">
    <property type="entry name" value="Dimer_Tnp_hAT"/>
    <property type="match status" value="1"/>
</dbReference>
<evidence type="ECO:0000313" key="4">
    <source>
        <dbReference type="Proteomes" id="UP001152484"/>
    </source>
</evidence>
<dbReference type="InterPro" id="IPR012337">
    <property type="entry name" value="RNaseH-like_sf"/>
</dbReference>
<keyword evidence="1" id="KW-0472">Membrane</keyword>
<evidence type="ECO:0000259" key="2">
    <source>
        <dbReference type="Pfam" id="PF05699"/>
    </source>
</evidence>
<evidence type="ECO:0000313" key="3">
    <source>
        <dbReference type="EMBL" id="CAH9099890.1"/>
    </source>
</evidence>
<gene>
    <name evidence="3" type="ORF">CEURO_LOCUS14665</name>
</gene>
<dbReference type="SUPFAM" id="SSF53098">
    <property type="entry name" value="Ribonuclease H-like"/>
    <property type="match status" value="1"/>
</dbReference>
<dbReference type="PANTHER" id="PTHR11697">
    <property type="entry name" value="GENERAL TRANSCRIPTION FACTOR 2-RELATED ZINC FINGER PROTEIN"/>
    <property type="match status" value="1"/>
</dbReference>
<feature type="domain" description="HAT C-terminal dimerisation" evidence="2">
    <location>
        <begin position="7"/>
        <end position="64"/>
    </location>
</feature>
<name>A0A9P1EEL7_CUSEU</name>
<dbReference type="AlphaFoldDB" id="A0A9P1EEL7"/>
<dbReference type="InterPro" id="IPR008906">
    <property type="entry name" value="HATC_C_dom"/>
</dbReference>
<sequence length="105" mass="12348">MVETEWHTTYKLVYRLIQLTLVLPVTTATVERSFSTLKFIKNDLRNKIGEEFLTDSLVCYIEKNIFVKVENEDIMRRFQSIAPRRHKLPYLNISPSFDAPVANQN</sequence>
<dbReference type="Proteomes" id="UP001152484">
    <property type="component" value="Unassembled WGS sequence"/>
</dbReference>
<keyword evidence="1" id="KW-0812">Transmembrane</keyword>
<dbReference type="InterPro" id="IPR055298">
    <property type="entry name" value="AtLOH3-like"/>
</dbReference>
<reference evidence="3" key="1">
    <citation type="submission" date="2022-07" db="EMBL/GenBank/DDBJ databases">
        <authorList>
            <person name="Macas J."/>
            <person name="Novak P."/>
            <person name="Neumann P."/>
        </authorList>
    </citation>
    <scope>NUCLEOTIDE SEQUENCE</scope>
</reference>
<dbReference type="PANTHER" id="PTHR11697:SF230">
    <property type="entry name" value="ZINC FINGER, MYM DOMAIN CONTAINING 1"/>
    <property type="match status" value="1"/>
</dbReference>
<comment type="caution">
    <text evidence="3">The sequence shown here is derived from an EMBL/GenBank/DDBJ whole genome shotgun (WGS) entry which is preliminary data.</text>
</comment>
<organism evidence="3 4">
    <name type="scientific">Cuscuta europaea</name>
    <name type="common">European dodder</name>
    <dbReference type="NCBI Taxonomy" id="41803"/>
    <lineage>
        <taxon>Eukaryota</taxon>
        <taxon>Viridiplantae</taxon>
        <taxon>Streptophyta</taxon>
        <taxon>Embryophyta</taxon>
        <taxon>Tracheophyta</taxon>
        <taxon>Spermatophyta</taxon>
        <taxon>Magnoliopsida</taxon>
        <taxon>eudicotyledons</taxon>
        <taxon>Gunneridae</taxon>
        <taxon>Pentapetalae</taxon>
        <taxon>asterids</taxon>
        <taxon>lamiids</taxon>
        <taxon>Solanales</taxon>
        <taxon>Convolvulaceae</taxon>
        <taxon>Cuscuteae</taxon>
        <taxon>Cuscuta</taxon>
        <taxon>Cuscuta subgen. Cuscuta</taxon>
    </lineage>
</organism>
<dbReference type="OrthoDB" id="1303549at2759"/>
<protein>
    <recommendedName>
        <fullName evidence="2">HAT C-terminal dimerisation domain-containing protein</fullName>
    </recommendedName>
</protein>
<proteinExistence type="predicted"/>
<accession>A0A9P1EEL7</accession>